<evidence type="ECO:0000256" key="1">
    <source>
        <dbReference type="ARBA" id="ARBA00023157"/>
    </source>
</evidence>
<dbReference type="AlphaFoldDB" id="A0AAN8AKJ5"/>
<dbReference type="InterPro" id="IPR016187">
    <property type="entry name" value="CTDL_fold"/>
</dbReference>
<dbReference type="SUPFAM" id="SSF56436">
    <property type="entry name" value="C-type lectin-like"/>
    <property type="match status" value="1"/>
</dbReference>
<name>A0AAN8AKJ5_ELEMC</name>
<reference evidence="3 4" key="1">
    <citation type="journal article" date="2023" name="Genes (Basel)">
        <title>Chromosome-Level Genome Assembly and Circadian Gene Repertoire of the Patagonia Blennie Eleginops maclovinus-The Closest Ancestral Proxy of Antarctic Cryonotothenioids.</title>
        <authorList>
            <person name="Cheng C.C."/>
            <person name="Rivera-Colon A.G."/>
            <person name="Minhas B.F."/>
            <person name="Wilson L."/>
            <person name="Rayamajhi N."/>
            <person name="Vargas-Chacoff L."/>
            <person name="Catchen J.M."/>
        </authorList>
    </citation>
    <scope>NUCLEOTIDE SEQUENCE [LARGE SCALE GENOMIC DNA]</scope>
    <source>
        <strain evidence="3">JMC-PN-2008</strain>
    </source>
</reference>
<dbReference type="SMART" id="SM00034">
    <property type="entry name" value="CLECT"/>
    <property type="match status" value="1"/>
</dbReference>
<protein>
    <recommendedName>
        <fullName evidence="2">C-type lectin domain-containing protein</fullName>
    </recommendedName>
</protein>
<dbReference type="PROSITE" id="PS00615">
    <property type="entry name" value="C_TYPE_LECTIN_1"/>
    <property type="match status" value="1"/>
</dbReference>
<dbReference type="PRINTS" id="PR00356">
    <property type="entry name" value="ANTIFREEZEII"/>
</dbReference>
<dbReference type="CDD" id="cd00037">
    <property type="entry name" value="CLECT"/>
    <property type="match status" value="1"/>
</dbReference>
<keyword evidence="4" id="KW-1185">Reference proteome</keyword>
<organism evidence="3 4">
    <name type="scientific">Eleginops maclovinus</name>
    <name type="common">Patagonian blennie</name>
    <name type="synonym">Eleginus maclovinus</name>
    <dbReference type="NCBI Taxonomy" id="56733"/>
    <lineage>
        <taxon>Eukaryota</taxon>
        <taxon>Metazoa</taxon>
        <taxon>Chordata</taxon>
        <taxon>Craniata</taxon>
        <taxon>Vertebrata</taxon>
        <taxon>Euteleostomi</taxon>
        <taxon>Actinopterygii</taxon>
        <taxon>Neopterygii</taxon>
        <taxon>Teleostei</taxon>
        <taxon>Neoteleostei</taxon>
        <taxon>Acanthomorphata</taxon>
        <taxon>Eupercaria</taxon>
        <taxon>Perciformes</taxon>
        <taxon>Notothenioidei</taxon>
        <taxon>Eleginopidae</taxon>
        <taxon>Eleginops</taxon>
    </lineage>
</organism>
<proteinExistence type="predicted"/>
<evidence type="ECO:0000313" key="4">
    <source>
        <dbReference type="Proteomes" id="UP001346869"/>
    </source>
</evidence>
<dbReference type="Proteomes" id="UP001346869">
    <property type="component" value="Unassembled WGS sequence"/>
</dbReference>
<comment type="caution">
    <text evidence="3">The sequence shown here is derived from an EMBL/GenBank/DDBJ whole genome shotgun (WGS) entry which is preliminary data.</text>
</comment>
<dbReference type="InterPro" id="IPR050111">
    <property type="entry name" value="C-type_lectin/snaclec_domain"/>
</dbReference>
<sequence length="169" mass="18709">MMALTRANVDENISVKIRGPVAKGSKSTVLAQATGEPPRSGCLATWTEYGDRCFFFEPAKRSWAKSELHCQSLGGNLVSIHNYAEYNHTQQMTSGPAWVGGAACQDGLTWLWSDGLPMYYDEWCPNQPKGGTEECCLQINSEEDQCWDDISCNTLLPSICVKATHRLLN</sequence>
<evidence type="ECO:0000313" key="3">
    <source>
        <dbReference type="EMBL" id="KAK5866081.1"/>
    </source>
</evidence>
<feature type="domain" description="C-type lectin" evidence="2">
    <location>
        <begin position="49"/>
        <end position="161"/>
    </location>
</feature>
<gene>
    <name evidence="3" type="ORF">PBY51_020298</name>
</gene>
<accession>A0AAN8AKJ5</accession>
<dbReference type="InterPro" id="IPR016186">
    <property type="entry name" value="C-type_lectin-like/link_sf"/>
</dbReference>
<dbReference type="Pfam" id="PF00059">
    <property type="entry name" value="Lectin_C"/>
    <property type="match status" value="1"/>
</dbReference>
<dbReference type="PANTHER" id="PTHR22803">
    <property type="entry name" value="MANNOSE, PHOSPHOLIPASE, LECTIN RECEPTOR RELATED"/>
    <property type="match status" value="1"/>
</dbReference>
<dbReference type="EMBL" id="JAUZQC010000009">
    <property type="protein sequence ID" value="KAK5866081.1"/>
    <property type="molecule type" value="Genomic_DNA"/>
</dbReference>
<evidence type="ECO:0000259" key="2">
    <source>
        <dbReference type="PROSITE" id="PS50041"/>
    </source>
</evidence>
<keyword evidence="1" id="KW-1015">Disulfide bond</keyword>
<dbReference type="InterPro" id="IPR001304">
    <property type="entry name" value="C-type_lectin-like"/>
</dbReference>
<dbReference type="InterPro" id="IPR018378">
    <property type="entry name" value="C-type_lectin_CS"/>
</dbReference>
<dbReference type="InterPro" id="IPR002353">
    <property type="entry name" value="AntifreezeII"/>
</dbReference>
<dbReference type="Gene3D" id="3.10.100.10">
    <property type="entry name" value="Mannose-Binding Protein A, subunit A"/>
    <property type="match status" value="1"/>
</dbReference>
<reference evidence="3 4" key="2">
    <citation type="journal article" date="2023" name="Mol. Biol. Evol.">
        <title>Genomics of Secondarily Temperate Adaptation in the Only Non-Antarctic Icefish.</title>
        <authorList>
            <person name="Rivera-Colon A.G."/>
            <person name="Rayamajhi N."/>
            <person name="Minhas B.F."/>
            <person name="Madrigal G."/>
            <person name="Bilyk K.T."/>
            <person name="Yoon V."/>
            <person name="Hune M."/>
            <person name="Gregory S."/>
            <person name="Cheng C.H.C."/>
            <person name="Catchen J.M."/>
        </authorList>
    </citation>
    <scope>NUCLEOTIDE SEQUENCE [LARGE SCALE GENOMIC DNA]</scope>
    <source>
        <tissue evidence="3">Blood</tissue>
    </source>
</reference>
<dbReference type="PROSITE" id="PS50041">
    <property type="entry name" value="C_TYPE_LECTIN_2"/>
    <property type="match status" value="1"/>
</dbReference>